<comment type="caution">
    <text evidence="3">The sequence shown here is derived from an EMBL/GenBank/DDBJ whole genome shotgun (WGS) entry which is preliminary data.</text>
</comment>
<organism evidence="3 4">
    <name type="scientific">Streptococcus penaeicida</name>
    <dbReference type="NCBI Taxonomy" id="1765960"/>
    <lineage>
        <taxon>Bacteria</taxon>
        <taxon>Bacillati</taxon>
        <taxon>Bacillota</taxon>
        <taxon>Bacilli</taxon>
        <taxon>Lactobacillales</taxon>
        <taxon>Streptococcaceae</taxon>
        <taxon>Streptococcus</taxon>
    </lineage>
</organism>
<proteinExistence type="predicted"/>
<evidence type="ECO:0000313" key="4">
    <source>
        <dbReference type="Proteomes" id="UP000235963"/>
    </source>
</evidence>
<accession>A0A2N8LBJ1</accession>
<dbReference type="PIRSF" id="PIRSF038959">
    <property type="entry name" value="SdpI"/>
    <property type="match status" value="1"/>
</dbReference>
<dbReference type="GO" id="GO:0009636">
    <property type="term" value="P:response to toxic substance"/>
    <property type="evidence" value="ECO:0007669"/>
    <property type="project" value="TreeGrafter"/>
</dbReference>
<keyword evidence="4" id="KW-1185">Reference proteome</keyword>
<dbReference type="AlphaFoldDB" id="A0A2N8LBJ1"/>
<dbReference type="InterPro" id="IPR025962">
    <property type="entry name" value="SdpI/YhfL"/>
</dbReference>
<reference evidence="3 4" key="1">
    <citation type="submission" date="2015-12" db="EMBL/GenBank/DDBJ databases">
        <title>Streptococcus penaeicida sp. nov.</title>
        <authorList>
            <person name="Gomez-Gil B."/>
            <person name="Morales-Covarrubias M."/>
        </authorList>
    </citation>
    <scope>NUCLEOTIDE SEQUENCE [LARGE SCALE GENOMIC DNA]</scope>
    <source>
        <strain evidence="3 4">CAIM 1838</strain>
    </source>
</reference>
<keyword evidence="1" id="KW-0472">Membrane</keyword>
<feature type="transmembrane region" description="Helical" evidence="1">
    <location>
        <begin position="7"/>
        <end position="26"/>
    </location>
</feature>
<dbReference type="Pfam" id="PF13630">
    <property type="entry name" value="SdpI"/>
    <property type="match status" value="1"/>
</dbReference>
<gene>
    <name evidence="3" type="ORF">AT575_06340</name>
</gene>
<dbReference type="EMBL" id="LOCM01000024">
    <property type="protein sequence ID" value="PND47512.1"/>
    <property type="molecule type" value="Genomic_DNA"/>
</dbReference>
<sequence length="210" mass="23777">MTINKKRLLVTSFVTLLPILIGLLLWKQLPDKVPTHFDFSGKADDYSDKTFAVIFLPLFLLVIHLFVVWMVSKDPKSARLGKMAALVYWIVPAISLFVQSMVFFAAAGSGHGMTLNVNVFMGLFFLVLGNYLPKIRQNYTVGIRVPWTLNNEYNWNKTHRLAGKVWVIGGLLLFILGLLNVANGFVFAVTLILMFAFPIIYSYHLYKNGN</sequence>
<dbReference type="InterPro" id="IPR026272">
    <property type="entry name" value="SdpI"/>
</dbReference>
<feature type="transmembrane region" description="Helical" evidence="1">
    <location>
        <begin position="51"/>
        <end position="71"/>
    </location>
</feature>
<evidence type="ECO:0000313" key="3">
    <source>
        <dbReference type="EMBL" id="PND47512.1"/>
    </source>
</evidence>
<feature type="transmembrane region" description="Helical" evidence="1">
    <location>
        <begin position="83"/>
        <end position="107"/>
    </location>
</feature>
<protein>
    <submittedName>
        <fullName evidence="3">Hemolysin expression modulating protein</fullName>
    </submittedName>
</protein>
<dbReference type="PANTHER" id="PTHR37810">
    <property type="entry name" value="IMMUNITY PROTEIN SDPI"/>
    <property type="match status" value="1"/>
</dbReference>
<dbReference type="OrthoDB" id="9808690at2"/>
<dbReference type="Proteomes" id="UP000235963">
    <property type="component" value="Unassembled WGS sequence"/>
</dbReference>
<feature type="transmembrane region" description="Helical" evidence="1">
    <location>
        <begin position="161"/>
        <end position="179"/>
    </location>
</feature>
<feature type="transmembrane region" description="Helical" evidence="1">
    <location>
        <begin position="113"/>
        <end position="132"/>
    </location>
</feature>
<dbReference type="RefSeq" id="WP_102777648.1">
    <property type="nucleotide sequence ID" value="NZ_CBCSGP010000005.1"/>
</dbReference>
<dbReference type="Pfam" id="PF07853">
    <property type="entry name" value="DUF1648"/>
    <property type="match status" value="1"/>
</dbReference>
<evidence type="ECO:0000259" key="2">
    <source>
        <dbReference type="Pfam" id="PF07853"/>
    </source>
</evidence>
<evidence type="ECO:0000256" key="1">
    <source>
        <dbReference type="SAM" id="Phobius"/>
    </source>
</evidence>
<keyword evidence="1" id="KW-0812">Transmembrane</keyword>
<feature type="domain" description="DUF1648" evidence="2">
    <location>
        <begin position="14"/>
        <end position="60"/>
    </location>
</feature>
<feature type="transmembrane region" description="Helical" evidence="1">
    <location>
        <begin position="185"/>
        <end position="206"/>
    </location>
</feature>
<dbReference type="PANTHER" id="PTHR37810:SF5">
    <property type="entry name" value="IMMUNITY PROTEIN SDPI"/>
    <property type="match status" value="1"/>
</dbReference>
<keyword evidence="1" id="KW-1133">Transmembrane helix</keyword>
<dbReference type="InterPro" id="IPR012867">
    <property type="entry name" value="DUF1648"/>
</dbReference>
<name>A0A2N8LBJ1_9STRE</name>